<reference evidence="13" key="1">
    <citation type="journal article" date="2014" name="Int. J. Syst. Evol. Microbiol.">
        <title>Complete genome sequence of Corynebacterium casei LMG S-19264T (=DSM 44701T), isolated from a smear-ripened cheese.</title>
        <authorList>
            <consortium name="US DOE Joint Genome Institute (JGI-PGF)"/>
            <person name="Walter F."/>
            <person name="Albersmeier A."/>
            <person name="Kalinowski J."/>
            <person name="Ruckert C."/>
        </authorList>
    </citation>
    <scope>NUCLEOTIDE SEQUENCE</scope>
    <source>
        <strain evidence="13">CGMCC 1.12506</strain>
    </source>
</reference>
<evidence type="ECO:0000256" key="8">
    <source>
        <dbReference type="ARBA" id="ARBA00038408"/>
    </source>
</evidence>
<accession>A0A916XXQ3</accession>
<keyword evidence="3" id="KW-0997">Cell inner membrane</keyword>
<dbReference type="InterPro" id="IPR027304">
    <property type="entry name" value="Trigger_fact/SurA_dom_sf"/>
</dbReference>
<dbReference type="EMBL" id="BMFG01000002">
    <property type="protein sequence ID" value="GGD19961.1"/>
    <property type="molecule type" value="Genomic_DNA"/>
</dbReference>
<evidence type="ECO:0000256" key="4">
    <source>
        <dbReference type="ARBA" id="ARBA00022692"/>
    </source>
</evidence>
<reference evidence="13" key="2">
    <citation type="submission" date="2020-09" db="EMBL/GenBank/DDBJ databases">
        <authorList>
            <person name="Sun Q."/>
            <person name="Zhou Y."/>
        </authorList>
    </citation>
    <scope>NUCLEOTIDE SEQUENCE</scope>
    <source>
        <strain evidence="13">CGMCC 1.12506</strain>
    </source>
</reference>
<keyword evidence="5" id="KW-1133">Transmembrane helix</keyword>
<dbReference type="AlphaFoldDB" id="A0A916XXQ3"/>
<dbReference type="PROSITE" id="PS50198">
    <property type="entry name" value="PPIC_PPIASE_2"/>
    <property type="match status" value="1"/>
</dbReference>
<sequence>MAILGKIRQRSFILIVIIALALFSFVLADVIQSGGFSQTTTNVGTINGTDVSYDQFNLKVNNVEKQGAQQGTTTIQAMNQVWNQEINLALLNDELEKLGIRISESHLVEALKADQTIGRSPMFANEMGQFDINKYREYFKSSSNQQEKDELERIEVNANVSAKYQIYSTLLKSAFYTTVNDAKFKYNLENDKVTFDYVVVPFSSINDSEVTVSDKEITDFMKKNEKKYKSEETREIEFVTINDNATDSDKTDIKSRLEGLLNAKVVFNNETNQNDTLPGFRATTNIVEFVNANSDFPYDSTFVSKSDLPAEYAEQIFNLADGEVFGPYEYGNYYAVSRSMGRKAGAKARASHILISYEGTPVQTKEIRNKEQAKTKAEEILAKVTANPGEFAMIAMTESEDTQSGQRGGDLDFFNPGQMVKPFNDFVFNNSVGKIGLVESEFGFHIINITDRQDAIQLATIAQKIEASEKTTDGAYTNAMKFEQLANEKAFADAANEFKLAVSPSVKSKALDEAMGELGNQRQIVRWAFEKGTDLNDVKRFEIPKVGHVIARLKKINKEGLLPIEDARIQLEPIIKNNKKAELIKVKMKGTTLDAIAKAGAVTVQKAENVSLENPIIPNSGSEPAVVGVAFSTEASKVSELVQGNTGVYAVKTTQVSKGLPTQDYTVQLTALKAQNGTALNRVFPALKEKAKIKDNRTKFNY</sequence>
<name>A0A916XXQ3_9FLAO</name>
<evidence type="ECO:0000256" key="5">
    <source>
        <dbReference type="ARBA" id="ARBA00022989"/>
    </source>
</evidence>
<evidence type="ECO:0000256" key="2">
    <source>
        <dbReference type="ARBA" id="ARBA00022475"/>
    </source>
</evidence>
<dbReference type="InterPro" id="IPR000297">
    <property type="entry name" value="PPIase_PpiC"/>
</dbReference>
<keyword evidence="11 13" id="KW-0413">Isomerase</keyword>
<evidence type="ECO:0000259" key="12">
    <source>
        <dbReference type="PROSITE" id="PS50198"/>
    </source>
</evidence>
<evidence type="ECO:0000256" key="3">
    <source>
        <dbReference type="ARBA" id="ARBA00022519"/>
    </source>
</evidence>
<evidence type="ECO:0000256" key="7">
    <source>
        <dbReference type="ARBA" id="ARBA00023186"/>
    </source>
</evidence>
<dbReference type="SUPFAM" id="SSF109998">
    <property type="entry name" value="Triger factor/SurA peptide-binding domain-like"/>
    <property type="match status" value="1"/>
</dbReference>
<keyword evidence="2" id="KW-1003">Cell membrane</keyword>
<feature type="domain" description="PpiC" evidence="12">
    <location>
        <begin position="345"/>
        <end position="451"/>
    </location>
</feature>
<evidence type="ECO:0000256" key="10">
    <source>
        <dbReference type="ARBA" id="ARBA00042775"/>
    </source>
</evidence>
<evidence type="ECO:0000313" key="13">
    <source>
        <dbReference type="EMBL" id="GGD19961.1"/>
    </source>
</evidence>
<keyword evidence="4" id="KW-0812">Transmembrane</keyword>
<dbReference type="InterPro" id="IPR046357">
    <property type="entry name" value="PPIase_dom_sf"/>
</dbReference>
<dbReference type="Gene3D" id="3.10.50.40">
    <property type="match status" value="1"/>
</dbReference>
<protein>
    <recommendedName>
        <fullName evidence="9">Periplasmic chaperone PpiD</fullName>
    </recommendedName>
    <alternativeName>
        <fullName evidence="10">Periplasmic folding chaperone</fullName>
    </alternativeName>
</protein>
<keyword evidence="7" id="KW-0143">Chaperone</keyword>
<dbReference type="PANTHER" id="PTHR47529:SF1">
    <property type="entry name" value="PERIPLASMIC CHAPERONE PPID"/>
    <property type="match status" value="1"/>
</dbReference>
<evidence type="ECO:0000256" key="11">
    <source>
        <dbReference type="PROSITE-ProRule" id="PRU00278"/>
    </source>
</evidence>
<evidence type="ECO:0000256" key="1">
    <source>
        <dbReference type="ARBA" id="ARBA00004382"/>
    </source>
</evidence>
<gene>
    <name evidence="13" type="ORF">GCM10011343_08090</name>
</gene>
<evidence type="ECO:0000256" key="6">
    <source>
        <dbReference type="ARBA" id="ARBA00023136"/>
    </source>
</evidence>
<dbReference type="Proteomes" id="UP000625735">
    <property type="component" value="Unassembled WGS sequence"/>
</dbReference>
<comment type="similarity">
    <text evidence="8">Belongs to the PpiD chaperone family.</text>
</comment>
<evidence type="ECO:0000313" key="14">
    <source>
        <dbReference type="Proteomes" id="UP000625735"/>
    </source>
</evidence>
<proteinExistence type="inferred from homology"/>
<dbReference type="RefSeq" id="WP_188361244.1">
    <property type="nucleotide sequence ID" value="NZ_BMFG01000002.1"/>
</dbReference>
<keyword evidence="6" id="KW-0472">Membrane</keyword>
<dbReference type="Pfam" id="PF13616">
    <property type="entry name" value="Rotamase_3"/>
    <property type="match status" value="1"/>
</dbReference>
<keyword evidence="14" id="KW-1185">Reference proteome</keyword>
<keyword evidence="11" id="KW-0697">Rotamase</keyword>
<comment type="caution">
    <text evidence="13">The sequence shown here is derived from an EMBL/GenBank/DDBJ whole genome shotgun (WGS) entry which is preliminary data.</text>
</comment>
<dbReference type="InterPro" id="IPR052029">
    <property type="entry name" value="PpiD_chaperone"/>
</dbReference>
<dbReference type="Pfam" id="PF13623">
    <property type="entry name" value="SurA_N_2"/>
    <property type="match status" value="1"/>
</dbReference>
<comment type="subcellular location">
    <subcellularLocation>
        <location evidence="1">Cell inner membrane</location>
        <topology evidence="1">Single-pass type II membrane protein</topology>
        <orientation evidence="1">Periplasmic side</orientation>
    </subcellularLocation>
</comment>
<dbReference type="GO" id="GO:0003755">
    <property type="term" value="F:peptidyl-prolyl cis-trans isomerase activity"/>
    <property type="evidence" value="ECO:0007669"/>
    <property type="project" value="UniProtKB-KW"/>
</dbReference>
<dbReference type="SUPFAM" id="SSF54534">
    <property type="entry name" value="FKBP-like"/>
    <property type="match status" value="1"/>
</dbReference>
<organism evidence="13 14">
    <name type="scientific">Flavobacterium orientale</name>
    <dbReference type="NCBI Taxonomy" id="1756020"/>
    <lineage>
        <taxon>Bacteria</taxon>
        <taxon>Pseudomonadati</taxon>
        <taxon>Bacteroidota</taxon>
        <taxon>Flavobacteriia</taxon>
        <taxon>Flavobacteriales</taxon>
        <taxon>Flavobacteriaceae</taxon>
        <taxon>Flavobacterium</taxon>
    </lineage>
</organism>
<dbReference type="PANTHER" id="PTHR47529">
    <property type="entry name" value="PEPTIDYL-PROLYL CIS-TRANS ISOMERASE D"/>
    <property type="match status" value="1"/>
</dbReference>
<dbReference type="GO" id="GO:0005886">
    <property type="term" value="C:plasma membrane"/>
    <property type="evidence" value="ECO:0007669"/>
    <property type="project" value="UniProtKB-SubCell"/>
</dbReference>
<evidence type="ECO:0000256" key="9">
    <source>
        <dbReference type="ARBA" id="ARBA00040743"/>
    </source>
</evidence>